<evidence type="ECO:0000256" key="7">
    <source>
        <dbReference type="SAM" id="SignalP"/>
    </source>
</evidence>
<dbReference type="Proteomes" id="UP000182977">
    <property type="component" value="Chromosome I"/>
</dbReference>
<dbReference type="SUPFAM" id="SSF51445">
    <property type="entry name" value="(Trans)glycosidases"/>
    <property type="match status" value="1"/>
</dbReference>
<feature type="region of interest" description="Disordered" evidence="6">
    <location>
        <begin position="21"/>
        <end position="62"/>
    </location>
</feature>
<dbReference type="InterPro" id="IPR001764">
    <property type="entry name" value="Glyco_hydro_3_N"/>
</dbReference>
<keyword evidence="5" id="KW-0326">Glycosidase</keyword>
<keyword evidence="7" id="KW-0732">Signal</keyword>
<evidence type="ECO:0000256" key="1">
    <source>
        <dbReference type="ARBA" id="ARBA00001231"/>
    </source>
</evidence>
<dbReference type="GO" id="GO:0004563">
    <property type="term" value="F:beta-N-acetylhexosaminidase activity"/>
    <property type="evidence" value="ECO:0007669"/>
    <property type="project" value="UniProtKB-EC"/>
</dbReference>
<protein>
    <recommendedName>
        <fullName evidence="3">beta-N-acetylhexosaminidase</fullName>
        <ecNumber evidence="3">3.2.1.52</ecNumber>
    </recommendedName>
</protein>
<dbReference type="AlphaFoldDB" id="A0A1H2M6I2"/>
<evidence type="ECO:0000313" key="9">
    <source>
        <dbReference type="EMBL" id="SDU88625.1"/>
    </source>
</evidence>
<keyword evidence="10" id="KW-1185">Reference proteome</keyword>
<keyword evidence="4" id="KW-0378">Hydrolase</keyword>
<dbReference type="Gene3D" id="3.20.20.300">
    <property type="entry name" value="Glycoside hydrolase, family 3, N-terminal domain"/>
    <property type="match status" value="1"/>
</dbReference>
<feature type="domain" description="Glycoside hydrolase family 3 N-terminal" evidence="8">
    <location>
        <begin position="94"/>
        <end position="388"/>
    </location>
</feature>
<evidence type="ECO:0000259" key="8">
    <source>
        <dbReference type="Pfam" id="PF00933"/>
    </source>
</evidence>
<feature type="chain" id="PRO_5009280042" description="beta-N-acetylhexosaminidase" evidence="7">
    <location>
        <begin position="22"/>
        <end position="543"/>
    </location>
</feature>
<accession>A0A1H2M6I2</accession>
<name>A0A1H2M6I2_9ACTN</name>
<dbReference type="RefSeq" id="WP_082155251.1">
    <property type="nucleotide sequence ID" value="NZ_KQ061229.1"/>
</dbReference>
<evidence type="ECO:0000256" key="6">
    <source>
        <dbReference type="SAM" id="MobiDB-lite"/>
    </source>
</evidence>
<dbReference type="PROSITE" id="PS51257">
    <property type="entry name" value="PROKAR_LIPOPROTEIN"/>
    <property type="match status" value="1"/>
</dbReference>
<sequence>MRRLILLLAGAVLLASCGSGGDGDTGGSSDDDADTPATTSSAPTTSPSPTPTTAPPLAWGPTQDEYDQAAAIVADLPVERQAGQVIVARYAGLEPPVERIADLGLGGVILMGDNVESPQQVTDATAAIQEAGGDRGYPVIVGIDQEGGTVARITEPATEFPAYMTLGASRDTELAAQVAQASGEELRAMGLTMVFAPDADVTTGADDPTIGTRSASSDPQVVAETVQASLRGYAESGIVAVPKHFPGHGSVPADSHEELPVQTSSLDELRARDFVPFQAAVEAGAEAIMVAHIDVEAVDPGVPSSLSPEVIGLLRDELGFEGAVVTDAQDMAAISDGYGSGAAAVRALAAGADIVLMPADVEAAHTAIVDAVASGELPADRLAEAATRGVALMLHEAAGPAPDAAAVGSHEDLSYAESLGGVTVVAGACAGPLVDGVIRVVGGEEADRVRFDEAAAAAGLTTDAGAPTTVRLLGGTEPGSGDVVVALDRPYALGASDAPVKIALYGRTPGAFRALAEVLAGTSPARGTLPVPVDGAEQQGCPG</sequence>
<gene>
    <name evidence="9" type="ORF">SAMN04488563_7114</name>
</gene>
<evidence type="ECO:0000256" key="5">
    <source>
        <dbReference type="ARBA" id="ARBA00023295"/>
    </source>
</evidence>
<evidence type="ECO:0000256" key="4">
    <source>
        <dbReference type="ARBA" id="ARBA00022801"/>
    </source>
</evidence>
<reference evidence="10" key="1">
    <citation type="submission" date="2016-10" db="EMBL/GenBank/DDBJ databases">
        <authorList>
            <person name="Varghese N."/>
            <person name="Submissions S."/>
        </authorList>
    </citation>
    <scope>NUCLEOTIDE SEQUENCE [LARGE SCALE GENOMIC DNA]</scope>
    <source>
        <strain evidence="10">DSM 45079</strain>
    </source>
</reference>
<organism evidence="9 10">
    <name type="scientific">Jiangella alkaliphila</name>
    <dbReference type="NCBI Taxonomy" id="419479"/>
    <lineage>
        <taxon>Bacteria</taxon>
        <taxon>Bacillati</taxon>
        <taxon>Actinomycetota</taxon>
        <taxon>Actinomycetes</taxon>
        <taxon>Jiangellales</taxon>
        <taxon>Jiangellaceae</taxon>
        <taxon>Jiangella</taxon>
    </lineage>
</organism>
<evidence type="ECO:0000256" key="2">
    <source>
        <dbReference type="ARBA" id="ARBA00005336"/>
    </source>
</evidence>
<dbReference type="Pfam" id="PF00933">
    <property type="entry name" value="Glyco_hydro_3"/>
    <property type="match status" value="1"/>
</dbReference>
<dbReference type="PANTHER" id="PTHR30480:SF13">
    <property type="entry name" value="BETA-HEXOSAMINIDASE"/>
    <property type="match status" value="1"/>
</dbReference>
<dbReference type="Gene3D" id="3.40.50.1700">
    <property type="entry name" value="Glycoside hydrolase family 3 C-terminal domain"/>
    <property type="match status" value="1"/>
</dbReference>
<dbReference type="EC" id="3.2.1.52" evidence="3"/>
<dbReference type="InterPro" id="IPR050226">
    <property type="entry name" value="NagZ_Beta-hexosaminidase"/>
</dbReference>
<dbReference type="PANTHER" id="PTHR30480">
    <property type="entry name" value="BETA-HEXOSAMINIDASE-RELATED"/>
    <property type="match status" value="1"/>
</dbReference>
<dbReference type="PRINTS" id="PR00133">
    <property type="entry name" value="GLHYDRLASE3"/>
</dbReference>
<dbReference type="GO" id="GO:0005975">
    <property type="term" value="P:carbohydrate metabolic process"/>
    <property type="evidence" value="ECO:0007669"/>
    <property type="project" value="InterPro"/>
</dbReference>
<dbReference type="InterPro" id="IPR036881">
    <property type="entry name" value="Glyco_hydro_3_C_sf"/>
</dbReference>
<dbReference type="InterPro" id="IPR017853">
    <property type="entry name" value="GH"/>
</dbReference>
<feature type="compositionally biased region" description="Low complexity" evidence="6">
    <location>
        <begin position="35"/>
        <end position="45"/>
    </location>
</feature>
<comment type="catalytic activity">
    <reaction evidence="1">
        <text>Hydrolysis of terminal non-reducing N-acetyl-D-hexosamine residues in N-acetyl-beta-D-hexosaminides.</text>
        <dbReference type="EC" id="3.2.1.52"/>
    </reaction>
</comment>
<evidence type="ECO:0000313" key="10">
    <source>
        <dbReference type="Proteomes" id="UP000182977"/>
    </source>
</evidence>
<comment type="similarity">
    <text evidence="2">Belongs to the glycosyl hydrolase 3 family.</text>
</comment>
<dbReference type="STRING" id="419479.SAMN04488563_7114"/>
<evidence type="ECO:0000256" key="3">
    <source>
        <dbReference type="ARBA" id="ARBA00012663"/>
    </source>
</evidence>
<dbReference type="EMBL" id="LT629791">
    <property type="protein sequence ID" value="SDU88625.1"/>
    <property type="molecule type" value="Genomic_DNA"/>
</dbReference>
<proteinExistence type="inferred from homology"/>
<dbReference type="InterPro" id="IPR036962">
    <property type="entry name" value="Glyco_hydro_3_N_sf"/>
</dbReference>
<feature type="signal peptide" evidence="7">
    <location>
        <begin position="1"/>
        <end position="21"/>
    </location>
</feature>
<dbReference type="GO" id="GO:0009254">
    <property type="term" value="P:peptidoglycan turnover"/>
    <property type="evidence" value="ECO:0007669"/>
    <property type="project" value="TreeGrafter"/>
</dbReference>